<comment type="catalytic activity">
    <reaction evidence="5 8">
        <text>L-proline + NADP(+) = (S)-1-pyrroline-5-carboxylate + NADPH + 2 H(+)</text>
        <dbReference type="Rhea" id="RHEA:14109"/>
        <dbReference type="ChEBI" id="CHEBI:15378"/>
        <dbReference type="ChEBI" id="CHEBI:17388"/>
        <dbReference type="ChEBI" id="CHEBI:57783"/>
        <dbReference type="ChEBI" id="CHEBI:58349"/>
        <dbReference type="ChEBI" id="CHEBI:60039"/>
        <dbReference type="EC" id="1.5.1.2"/>
    </reaction>
</comment>
<comment type="subcellular location">
    <subcellularLocation>
        <location evidence="5">Cytoplasm</location>
    </subcellularLocation>
</comment>
<organism evidence="11 12">
    <name type="scientific">Corynebacterium bovis</name>
    <dbReference type="NCBI Taxonomy" id="36808"/>
    <lineage>
        <taxon>Bacteria</taxon>
        <taxon>Bacillati</taxon>
        <taxon>Actinomycetota</taxon>
        <taxon>Actinomycetes</taxon>
        <taxon>Mycobacteriales</taxon>
        <taxon>Corynebacteriaceae</taxon>
        <taxon>Corynebacterium</taxon>
    </lineage>
</organism>
<dbReference type="InterPro" id="IPR036291">
    <property type="entry name" value="NAD(P)-bd_dom_sf"/>
</dbReference>
<evidence type="ECO:0000256" key="3">
    <source>
        <dbReference type="ARBA" id="ARBA00023002"/>
    </source>
</evidence>
<dbReference type="PANTHER" id="PTHR11645:SF0">
    <property type="entry name" value="PYRROLINE-5-CARBOXYLATE REDUCTASE 3"/>
    <property type="match status" value="1"/>
</dbReference>
<comment type="function">
    <text evidence="4 5">Catalyzes the reduction of 1-pyrroline-5-carboxylate (PCA) to L-proline.</text>
</comment>
<evidence type="ECO:0000256" key="8">
    <source>
        <dbReference type="RuleBase" id="RU003903"/>
    </source>
</evidence>
<evidence type="ECO:0000256" key="4">
    <source>
        <dbReference type="ARBA" id="ARBA00058118"/>
    </source>
</evidence>
<dbReference type="GO" id="GO:0005737">
    <property type="term" value="C:cytoplasm"/>
    <property type="evidence" value="ECO:0007669"/>
    <property type="project" value="UniProtKB-SubCell"/>
</dbReference>
<dbReference type="SUPFAM" id="SSF48179">
    <property type="entry name" value="6-phosphogluconate dehydrogenase C-terminal domain-like"/>
    <property type="match status" value="1"/>
</dbReference>
<dbReference type="HAMAP" id="MF_01925">
    <property type="entry name" value="P5C_reductase"/>
    <property type="match status" value="1"/>
</dbReference>
<dbReference type="InterPro" id="IPR029036">
    <property type="entry name" value="P5CR_dimer"/>
</dbReference>
<dbReference type="FunFam" id="1.10.3730.10:FF:000001">
    <property type="entry name" value="Pyrroline-5-carboxylate reductase"/>
    <property type="match status" value="1"/>
</dbReference>
<reference evidence="11 12" key="1">
    <citation type="submission" date="2018-01" db="EMBL/GenBank/DDBJ databases">
        <title>Twenty Corynebacterium bovis Genomes.</title>
        <authorList>
            <person name="Gulvik C.A."/>
        </authorList>
    </citation>
    <scope>NUCLEOTIDE SEQUENCE [LARGE SCALE GENOMIC DNA]</scope>
    <source>
        <strain evidence="11 12">F6900</strain>
    </source>
</reference>
<evidence type="ECO:0000313" key="12">
    <source>
        <dbReference type="Proteomes" id="UP000276526"/>
    </source>
</evidence>
<dbReference type="SUPFAM" id="SSF51735">
    <property type="entry name" value="NAD(P)-binding Rossmann-fold domains"/>
    <property type="match status" value="1"/>
</dbReference>
<evidence type="ECO:0000256" key="6">
    <source>
        <dbReference type="NCBIfam" id="TIGR00112"/>
    </source>
</evidence>
<dbReference type="EMBL" id="PQNK01000008">
    <property type="protein sequence ID" value="RRO86615.1"/>
    <property type="molecule type" value="Genomic_DNA"/>
</dbReference>
<comment type="catalytic activity">
    <reaction evidence="5">
        <text>L-proline + NAD(+) = (S)-1-pyrroline-5-carboxylate + NADH + 2 H(+)</text>
        <dbReference type="Rhea" id="RHEA:14105"/>
        <dbReference type="ChEBI" id="CHEBI:15378"/>
        <dbReference type="ChEBI" id="CHEBI:17388"/>
        <dbReference type="ChEBI" id="CHEBI:57540"/>
        <dbReference type="ChEBI" id="CHEBI:57945"/>
        <dbReference type="ChEBI" id="CHEBI:60039"/>
        <dbReference type="EC" id="1.5.1.2"/>
    </reaction>
</comment>
<comment type="caution">
    <text evidence="11">The sequence shown here is derived from an EMBL/GenBank/DDBJ whole genome shotgun (WGS) entry which is preliminary data.</text>
</comment>
<feature type="domain" description="Pyrroline-5-carboxylate reductase catalytic N-terminal" evidence="9">
    <location>
        <begin position="3"/>
        <end position="102"/>
    </location>
</feature>
<dbReference type="PROSITE" id="PS00521">
    <property type="entry name" value="P5CR"/>
    <property type="match status" value="1"/>
</dbReference>
<evidence type="ECO:0000256" key="5">
    <source>
        <dbReference type="HAMAP-Rule" id="MF_01925"/>
    </source>
</evidence>
<keyword evidence="2 5" id="KW-0521">NADP</keyword>
<evidence type="ECO:0000256" key="1">
    <source>
        <dbReference type="ARBA" id="ARBA00005525"/>
    </source>
</evidence>
<dbReference type="Proteomes" id="UP000276526">
    <property type="component" value="Unassembled WGS sequence"/>
</dbReference>
<dbReference type="InterPro" id="IPR008927">
    <property type="entry name" value="6-PGluconate_DH-like_C_sf"/>
</dbReference>
<evidence type="ECO:0000256" key="7">
    <source>
        <dbReference type="PIRSR" id="PIRSR000193-1"/>
    </source>
</evidence>
<accession>A0A3R8QKQ9</accession>
<dbReference type="PANTHER" id="PTHR11645">
    <property type="entry name" value="PYRROLINE-5-CARBOXYLATE REDUCTASE"/>
    <property type="match status" value="1"/>
</dbReference>
<dbReference type="Gene3D" id="3.40.50.720">
    <property type="entry name" value="NAD(P)-binding Rossmann-like Domain"/>
    <property type="match status" value="1"/>
</dbReference>
<dbReference type="UniPathway" id="UPA00098">
    <property type="reaction ID" value="UER00361"/>
</dbReference>
<dbReference type="Pfam" id="PF14748">
    <property type="entry name" value="P5CR_dimer"/>
    <property type="match status" value="1"/>
</dbReference>
<dbReference type="GO" id="GO:0055129">
    <property type="term" value="P:L-proline biosynthetic process"/>
    <property type="evidence" value="ECO:0007669"/>
    <property type="project" value="UniProtKB-UniRule"/>
</dbReference>
<dbReference type="InterPro" id="IPR053790">
    <property type="entry name" value="P5CR-like_CS"/>
</dbReference>
<evidence type="ECO:0000313" key="11">
    <source>
        <dbReference type="EMBL" id="RRO86615.1"/>
    </source>
</evidence>
<dbReference type="GO" id="GO:0004735">
    <property type="term" value="F:pyrroline-5-carboxylate reductase activity"/>
    <property type="evidence" value="ECO:0007669"/>
    <property type="project" value="UniProtKB-UniRule"/>
</dbReference>
<sequence>MTRIAIIGGGNIGEALLSGLINADNGMSAKDITVVDPSQGRIDTLRERYGVTVSTEGSEAADDADYIVVAVKPHITLPVLEGIADTVEGNDNDTVVVSVAAGVTIAAMEGVLPVGTPVVRVMPNTPMLVGKGVCAVAGGRFSDDEQVEAVRSLLEAVGTAVTVAEKDIDAVTAVSGSGPAYLFLVAEAMVDAGVNLGLPRDLATTLAAGTIEGAAAMITAGEDDPSTLRAKVTSPGGTTSAGVRALEENGLRSAFFRALQAAHDRSVELGRPADRDGDDS</sequence>
<protein>
    <recommendedName>
        <fullName evidence="5 6">Pyrroline-5-carboxylate reductase</fullName>
        <shortName evidence="5">P5C reductase</shortName>
        <shortName evidence="5">P5CR</shortName>
        <ecNumber evidence="5 6">1.5.1.2</ecNumber>
    </recommendedName>
    <alternativeName>
        <fullName evidence="5">PCA reductase</fullName>
    </alternativeName>
</protein>
<gene>
    <name evidence="5 11" type="primary">proC</name>
    <name evidence="11" type="ORF">CXF48_06310</name>
</gene>
<comment type="similarity">
    <text evidence="1 5 8">Belongs to the pyrroline-5-carboxylate reductase family.</text>
</comment>
<dbReference type="GeneID" id="60808178"/>
<dbReference type="EC" id="1.5.1.2" evidence="5 6"/>
<evidence type="ECO:0000256" key="2">
    <source>
        <dbReference type="ARBA" id="ARBA00022857"/>
    </source>
</evidence>
<name>A0A3R8QKQ9_9CORY</name>
<dbReference type="PIRSF" id="PIRSF000193">
    <property type="entry name" value="Pyrrol-5-carb_rd"/>
    <property type="match status" value="1"/>
</dbReference>
<evidence type="ECO:0000259" key="9">
    <source>
        <dbReference type="Pfam" id="PF03807"/>
    </source>
</evidence>
<dbReference type="Gene3D" id="1.10.3730.10">
    <property type="entry name" value="ProC C-terminal domain-like"/>
    <property type="match status" value="1"/>
</dbReference>
<feature type="domain" description="Pyrroline-5-carboxylate reductase dimerisation" evidence="10">
    <location>
        <begin position="165"/>
        <end position="269"/>
    </location>
</feature>
<evidence type="ECO:0000259" key="10">
    <source>
        <dbReference type="Pfam" id="PF14748"/>
    </source>
</evidence>
<dbReference type="InterPro" id="IPR028939">
    <property type="entry name" value="P5C_Rdtase_cat_N"/>
</dbReference>
<comment type="pathway">
    <text evidence="5 8">Amino-acid biosynthesis; L-proline biosynthesis; L-proline from L-glutamate 5-semialdehyde: step 1/1.</text>
</comment>
<keyword evidence="5 8" id="KW-0028">Amino-acid biosynthesis</keyword>
<dbReference type="AlphaFoldDB" id="A0A3R8QKQ9"/>
<dbReference type="RefSeq" id="WP_029157947.1">
    <property type="nucleotide sequence ID" value="NZ_CP066067.1"/>
</dbReference>
<dbReference type="NCBIfam" id="TIGR00112">
    <property type="entry name" value="proC"/>
    <property type="match status" value="1"/>
</dbReference>
<feature type="binding site" evidence="7">
    <location>
        <begin position="70"/>
        <end position="73"/>
    </location>
    <ligand>
        <name>NADP(+)</name>
        <dbReference type="ChEBI" id="CHEBI:58349"/>
    </ligand>
</feature>
<keyword evidence="5" id="KW-0963">Cytoplasm</keyword>
<keyword evidence="5 8" id="KW-0641">Proline biosynthesis</keyword>
<dbReference type="InterPro" id="IPR000304">
    <property type="entry name" value="Pyrroline-COOH_reductase"/>
</dbReference>
<dbReference type="OrthoDB" id="9805754at2"/>
<dbReference type="Pfam" id="PF03807">
    <property type="entry name" value="F420_oxidored"/>
    <property type="match status" value="1"/>
</dbReference>
<keyword evidence="3 5" id="KW-0560">Oxidoreductase</keyword>
<proteinExistence type="inferred from homology"/>